<dbReference type="RefSeq" id="WP_146157573.1">
    <property type="nucleotide sequence ID" value="NZ_PVNL01000044.1"/>
</dbReference>
<evidence type="ECO:0000313" key="1">
    <source>
        <dbReference type="EMBL" id="PRQ08220.1"/>
    </source>
</evidence>
<dbReference type="PANTHER" id="PTHR33835">
    <property type="entry name" value="YALI0C07656P"/>
    <property type="match status" value="1"/>
</dbReference>
<comment type="caution">
    <text evidence="1">The sequence shown here is derived from an EMBL/GenBank/DDBJ whole genome shotgun (WGS) entry which is preliminary data.</text>
</comment>
<dbReference type="Pfam" id="PF14234">
    <property type="entry name" value="DUF4336"/>
    <property type="match status" value="1"/>
</dbReference>
<sequence length="209" mass="24181">MLGIPFDTRMCIIRLSNGAIWLHSPVAITVELIVAVESLGPVKHIVAPNKFHHLFAREWIDAFPYATAWAGPHLTERVQTRFDQDLGDQAEACWSQDIDQLIFRGSKVLTETVFFHRRSRTLILTDIFQNHEPTADNWLWRTLKRLNGVGAPEGGVLRDWRWTLRDREAARAARDRMLAWDFDRLVISHGRCIEHGAHEHLEQAFAWLD</sequence>
<dbReference type="InterPro" id="IPR025638">
    <property type="entry name" value="DUF4336"/>
</dbReference>
<dbReference type="PANTHER" id="PTHR33835:SF1">
    <property type="entry name" value="METALLO-BETA-LACTAMASE DOMAIN-CONTAINING PROTEIN"/>
    <property type="match status" value="1"/>
</dbReference>
<dbReference type="InterPro" id="IPR036866">
    <property type="entry name" value="RibonucZ/Hydroxyglut_hydro"/>
</dbReference>
<name>A0A2S9YT31_9BACT</name>
<evidence type="ECO:0008006" key="3">
    <source>
        <dbReference type="Google" id="ProtNLM"/>
    </source>
</evidence>
<accession>A0A2S9YT31</accession>
<dbReference type="Proteomes" id="UP000238823">
    <property type="component" value="Unassembled WGS sequence"/>
</dbReference>
<protein>
    <recommendedName>
        <fullName evidence="3">DUF4336 domain-containing protein</fullName>
    </recommendedName>
</protein>
<dbReference type="AlphaFoldDB" id="A0A2S9YT31"/>
<reference evidence="1 2" key="1">
    <citation type="submission" date="2018-03" db="EMBL/GenBank/DDBJ databases">
        <title>Draft Genome Sequences of the Obligatory Marine Myxobacteria Enhygromyxa salina SWB007.</title>
        <authorList>
            <person name="Poehlein A."/>
            <person name="Moghaddam J.A."/>
            <person name="Harms H."/>
            <person name="Alanjari M."/>
            <person name="Koenig G.M."/>
            <person name="Daniel R."/>
            <person name="Schaeberle T.F."/>
        </authorList>
    </citation>
    <scope>NUCLEOTIDE SEQUENCE [LARGE SCALE GENOMIC DNA]</scope>
    <source>
        <strain evidence="1 2">SWB007</strain>
    </source>
</reference>
<dbReference type="SUPFAM" id="SSF56281">
    <property type="entry name" value="Metallo-hydrolase/oxidoreductase"/>
    <property type="match status" value="1"/>
</dbReference>
<proteinExistence type="predicted"/>
<dbReference type="OrthoDB" id="450111at2"/>
<dbReference type="EMBL" id="PVNL01000044">
    <property type="protein sequence ID" value="PRQ08220.1"/>
    <property type="molecule type" value="Genomic_DNA"/>
</dbReference>
<organism evidence="1 2">
    <name type="scientific">Enhygromyxa salina</name>
    <dbReference type="NCBI Taxonomy" id="215803"/>
    <lineage>
        <taxon>Bacteria</taxon>
        <taxon>Pseudomonadati</taxon>
        <taxon>Myxococcota</taxon>
        <taxon>Polyangia</taxon>
        <taxon>Nannocystales</taxon>
        <taxon>Nannocystaceae</taxon>
        <taxon>Enhygromyxa</taxon>
    </lineage>
</organism>
<gene>
    <name evidence="1" type="ORF">ENSA7_21920</name>
</gene>
<evidence type="ECO:0000313" key="2">
    <source>
        <dbReference type="Proteomes" id="UP000238823"/>
    </source>
</evidence>
<dbReference type="Gene3D" id="3.60.15.10">
    <property type="entry name" value="Ribonuclease Z/Hydroxyacylglutathione hydrolase-like"/>
    <property type="match status" value="1"/>
</dbReference>